<sequence length="248" mass="27323">MTTRKFIVGGNWKMNGDGKMVDGIVNFLNKEPLPESVDVVVAPPFPYLKQVRSHLFPKIAMAGQNCYIVDKGAFTGEVSPAMLKDAGCTWVILGHSERRHVLNESDAFIADKVNAALTAGLNVIYCVGETLQEREANKTKEVISRQMAALLKHKIDWTKIVIAYEPVWAIGTGKTATPEQAQEAHVWIRDWVKQNVCHNTGNFVRIMYGGSVTADNCRALAQKPDIDGFLVGGASLKPEFIQIVKAKV</sequence>
<dbReference type="UniPathway" id="UPA00109">
    <property type="reaction ID" value="UER00189"/>
</dbReference>
<dbReference type="UniPathway" id="UPA00138"/>
<dbReference type="Gene3D" id="3.20.20.70">
    <property type="entry name" value="Aldolase class I"/>
    <property type="match status" value="1"/>
</dbReference>
<dbReference type="NCBIfam" id="TIGR00419">
    <property type="entry name" value="tim"/>
    <property type="match status" value="1"/>
</dbReference>
<dbReference type="GO" id="GO:0046166">
    <property type="term" value="P:glyceraldehyde-3-phosphate biosynthetic process"/>
    <property type="evidence" value="ECO:0007669"/>
    <property type="project" value="TreeGrafter"/>
</dbReference>
<evidence type="ECO:0000313" key="12">
    <source>
        <dbReference type="Proteomes" id="UP000030764"/>
    </source>
</evidence>
<dbReference type="InterPro" id="IPR022896">
    <property type="entry name" value="TrioseP_Isoase_bac/euk"/>
</dbReference>
<dbReference type="HAMAP" id="MF_00147_B">
    <property type="entry name" value="TIM_B"/>
    <property type="match status" value="1"/>
</dbReference>
<dbReference type="CDD" id="cd00311">
    <property type="entry name" value="TIM"/>
    <property type="match status" value="1"/>
</dbReference>
<dbReference type="InterPro" id="IPR020861">
    <property type="entry name" value="Triosephosphate_isomerase_AS"/>
</dbReference>
<comment type="catalytic activity">
    <reaction evidence="9">
        <text>D-glyceraldehyde 3-phosphate = dihydroxyacetone phosphate</text>
        <dbReference type="Rhea" id="RHEA:18585"/>
        <dbReference type="ChEBI" id="CHEBI:57642"/>
        <dbReference type="ChEBI" id="CHEBI:59776"/>
        <dbReference type="EC" id="5.3.1.1"/>
    </reaction>
</comment>
<comment type="pathway">
    <text evidence="2 9">Carbohydrate biosynthesis; gluconeogenesis.</text>
</comment>
<dbReference type="Pfam" id="PF00121">
    <property type="entry name" value="TIM"/>
    <property type="match status" value="1"/>
</dbReference>
<evidence type="ECO:0000256" key="3">
    <source>
        <dbReference type="ARBA" id="ARBA00007422"/>
    </source>
</evidence>
<evidence type="ECO:0000256" key="4">
    <source>
        <dbReference type="ARBA" id="ARBA00011738"/>
    </source>
</evidence>
<dbReference type="InterPro" id="IPR013785">
    <property type="entry name" value="Aldolase_TIM"/>
</dbReference>
<dbReference type="PANTHER" id="PTHR21139:SF2">
    <property type="entry name" value="TRIOSEPHOSPHATE ISOMERASE"/>
    <property type="match status" value="1"/>
</dbReference>
<reference evidence="11 12" key="1">
    <citation type="journal article" date="2014" name="Nat. Genet.">
        <title>Genome and transcriptome of the porcine whipworm Trichuris suis.</title>
        <authorList>
            <person name="Jex A.R."/>
            <person name="Nejsum P."/>
            <person name="Schwarz E.M."/>
            <person name="Hu L."/>
            <person name="Young N.D."/>
            <person name="Hall R.S."/>
            <person name="Korhonen P.K."/>
            <person name="Liao S."/>
            <person name="Thamsborg S."/>
            <person name="Xia J."/>
            <person name="Xu P."/>
            <person name="Wang S."/>
            <person name="Scheerlinck J.P."/>
            <person name="Hofmann A."/>
            <person name="Sternberg P.W."/>
            <person name="Wang J."/>
            <person name="Gasser R.B."/>
        </authorList>
    </citation>
    <scope>NUCLEOTIDE SEQUENCE [LARGE SCALE GENOMIC DNA]</scope>
    <source>
        <strain evidence="11">DCEP-RM93F</strain>
        <strain evidence="10">DCEP-RM93M</strain>
    </source>
</reference>
<evidence type="ECO:0000256" key="2">
    <source>
        <dbReference type="ARBA" id="ARBA00004742"/>
    </source>
</evidence>
<dbReference type="GO" id="GO:0006096">
    <property type="term" value="P:glycolytic process"/>
    <property type="evidence" value="ECO:0007669"/>
    <property type="project" value="UniProtKB-UniPathway"/>
</dbReference>
<dbReference type="GO" id="GO:0004807">
    <property type="term" value="F:triose-phosphate isomerase activity"/>
    <property type="evidence" value="ECO:0007669"/>
    <property type="project" value="UniProtKB-EC"/>
</dbReference>
<dbReference type="EMBL" id="KL363187">
    <property type="protein sequence ID" value="KFD57747.1"/>
    <property type="molecule type" value="Genomic_DNA"/>
</dbReference>
<dbReference type="PANTHER" id="PTHR21139">
    <property type="entry name" value="TRIOSEPHOSPHATE ISOMERASE"/>
    <property type="match status" value="1"/>
</dbReference>
<evidence type="ECO:0000256" key="5">
    <source>
        <dbReference type="ARBA" id="ARBA00019397"/>
    </source>
</evidence>
<dbReference type="SUPFAM" id="SSF51351">
    <property type="entry name" value="Triosephosphate isomerase (TIM)"/>
    <property type="match status" value="1"/>
</dbReference>
<dbReference type="OrthoDB" id="6715177at2759"/>
<dbReference type="Proteomes" id="UP000030758">
    <property type="component" value="Unassembled WGS sequence"/>
</dbReference>
<dbReference type="FunFam" id="3.20.20.70:FF:000025">
    <property type="entry name" value="Triosephosphate isomerase"/>
    <property type="match status" value="1"/>
</dbReference>
<keyword evidence="6 9" id="KW-0312">Gluconeogenesis</keyword>
<dbReference type="GO" id="GO:0019563">
    <property type="term" value="P:glycerol catabolic process"/>
    <property type="evidence" value="ECO:0007669"/>
    <property type="project" value="TreeGrafter"/>
</dbReference>
<organism evidence="11">
    <name type="scientific">Trichuris suis</name>
    <name type="common">pig whipworm</name>
    <dbReference type="NCBI Taxonomy" id="68888"/>
    <lineage>
        <taxon>Eukaryota</taxon>
        <taxon>Metazoa</taxon>
        <taxon>Ecdysozoa</taxon>
        <taxon>Nematoda</taxon>
        <taxon>Enoplea</taxon>
        <taxon>Dorylaimia</taxon>
        <taxon>Trichinellida</taxon>
        <taxon>Trichuridae</taxon>
        <taxon>Trichuris</taxon>
    </lineage>
</organism>
<accession>A0A085NRR9</accession>
<comment type="pathway">
    <text evidence="1 9">Carbohydrate degradation; glycolysis; D-glyceraldehyde 3-phosphate from glycerone phosphate: step 1/1.</text>
</comment>
<keyword evidence="8 9" id="KW-0413">Isomerase</keyword>
<dbReference type="Proteomes" id="UP000030764">
    <property type="component" value="Unassembled WGS sequence"/>
</dbReference>
<dbReference type="InterPro" id="IPR000652">
    <property type="entry name" value="Triosephosphate_isomerase"/>
</dbReference>
<evidence type="ECO:0000256" key="7">
    <source>
        <dbReference type="ARBA" id="ARBA00023152"/>
    </source>
</evidence>
<evidence type="ECO:0000256" key="8">
    <source>
        <dbReference type="ARBA" id="ARBA00023235"/>
    </source>
</evidence>
<gene>
    <name evidence="10" type="ORF">M513_01417</name>
    <name evidence="11" type="ORF">M514_01417</name>
</gene>
<name>A0A085NRR9_9BILA</name>
<protein>
    <recommendedName>
        <fullName evidence="5 9">Triosephosphate isomerase</fullName>
        <ecNumber evidence="9">5.3.1.1</ecNumber>
    </recommendedName>
</protein>
<evidence type="ECO:0000313" key="11">
    <source>
        <dbReference type="EMBL" id="KFD72165.1"/>
    </source>
</evidence>
<dbReference type="GO" id="GO:0006094">
    <property type="term" value="P:gluconeogenesis"/>
    <property type="evidence" value="ECO:0007669"/>
    <property type="project" value="UniProtKB-UniPathway"/>
</dbReference>
<evidence type="ECO:0000256" key="1">
    <source>
        <dbReference type="ARBA" id="ARBA00004680"/>
    </source>
</evidence>
<evidence type="ECO:0000256" key="6">
    <source>
        <dbReference type="ARBA" id="ARBA00022432"/>
    </source>
</evidence>
<dbReference type="EMBL" id="KL367478">
    <property type="protein sequence ID" value="KFD72165.1"/>
    <property type="molecule type" value="Genomic_DNA"/>
</dbReference>
<dbReference type="EC" id="5.3.1.1" evidence="9"/>
<comment type="subunit">
    <text evidence="4">Homodimer.</text>
</comment>
<keyword evidence="12" id="KW-1185">Reference proteome</keyword>
<evidence type="ECO:0000256" key="9">
    <source>
        <dbReference type="RuleBase" id="RU363013"/>
    </source>
</evidence>
<keyword evidence="7 9" id="KW-0324">Glycolysis</keyword>
<proteinExistence type="inferred from homology"/>
<dbReference type="AlphaFoldDB" id="A0A085NRR9"/>
<evidence type="ECO:0000313" key="10">
    <source>
        <dbReference type="EMBL" id="KFD57747.1"/>
    </source>
</evidence>
<comment type="similarity">
    <text evidence="3 9">Belongs to the triosephosphate isomerase family.</text>
</comment>
<dbReference type="GO" id="GO:0005829">
    <property type="term" value="C:cytosol"/>
    <property type="evidence" value="ECO:0007669"/>
    <property type="project" value="TreeGrafter"/>
</dbReference>
<dbReference type="PROSITE" id="PS00171">
    <property type="entry name" value="TIM_1"/>
    <property type="match status" value="1"/>
</dbReference>
<dbReference type="PROSITE" id="PS51440">
    <property type="entry name" value="TIM_2"/>
    <property type="match status" value="1"/>
</dbReference>
<dbReference type="InterPro" id="IPR035990">
    <property type="entry name" value="TIM_sf"/>
</dbReference>